<evidence type="ECO:0008006" key="2">
    <source>
        <dbReference type="Google" id="ProtNLM"/>
    </source>
</evidence>
<dbReference type="Pfam" id="PF13584">
    <property type="entry name" value="BatD"/>
    <property type="match status" value="1"/>
</dbReference>
<feature type="non-terminal residue" evidence="1">
    <location>
        <position position="96"/>
    </location>
</feature>
<name>A0A383AYU4_9ZZZZ</name>
<dbReference type="InterPro" id="IPR025738">
    <property type="entry name" value="BatD"/>
</dbReference>
<reference evidence="1" key="1">
    <citation type="submission" date="2018-05" db="EMBL/GenBank/DDBJ databases">
        <authorList>
            <person name="Lanie J.A."/>
            <person name="Ng W.-L."/>
            <person name="Kazmierczak K.M."/>
            <person name="Andrzejewski T.M."/>
            <person name="Davidsen T.M."/>
            <person name="Wayne K.J."/>
            <person name="Tettelin H."/>
            <person name="Glass J.I."/>
            <person name="Rusch D."/>
            <person name="Podicherti R."/>
            <person name="Tsui H.-C.T."/>
            <person name="Winkler M.E."/>
        </authorList>
    </citation>
    <scope>NUCLEOTIDE SEQUENCE</scope>
</reference>
<gene>
    <name evidence="1" type="ORF">METZ01_LOCUS465736</name>
</gene>
<accession>A0A383AYU4</accession>
<dbReference type="PANTHER" id="PTHR40940">
    <property type="entry name" value="PROTEIN BATD-RELATED"/>
    <property type="match status" value="1"/>
</dbReference>
<proteinExistence type="predicted"/>
<sequence length="96" mass="10493">MGLLILLAAPSQASVIASVDRPNVELNESFTLKITVDTAIDVEPDASALEEDFYVGTRSQLSNTTIVNGQISRSRTWTYVMMAKREGNLIIPPVQI</sequence>
<dbReference type="EMBL" id="UINC01196044">
    <property type="protein sequence ID" value="SVE12882.1"/>
    <property type="molecule type" value="Genomic_DNA"/>
</dbReference>
<protein>
    <recommendedName>
        <fullName evidence="2">Protein BatD</fullName>
    </recommendedName>
</protein>
<dbReference type="AlphaFoldDB" id="A0A383AYU4"/>
<evidence type="ECO:0000313" key="1">
    <source>
        <dbReference type="EMBL" id="SVE12882.1"/>
    </source>
</evidence>
<organism evidence="1">
    <name type="scientific">marine metagenome</name>
    <dbReference type="NCBI Taxonomy" id="408172"/>
    <lineage>
        <taxon>unclassified sequences</taxon>
        <taxon>metagenomes</taxon>
        <taxon>ecological metagenomes</taxon>
    </lineage>
</organism>
<dbReference type="PANTHER" id="PTHR40940:SF1">
    <property type="entry name" value="PROTEIN BATD"/>
    <property type="match status" value="1"/>
</dbReference>